<evidence type="ECO:0000259" key="3">
    <source>
        <dbReference type="Pfam" id="PF13908"/>
    </source>
</evidence>
<accession>A0A7R9KG57</accession>
<dbReference type="OrthoDB" id="10010453at2759"/>
<feature type="domain" description="Shisa N-terminal" evidence="3">
    <location>
        <begin position="18"/>
        <end position="66"/>
    </location>
</feature>
<evidence type="ECO:0000256" key="2">
    <source>
        <dbReference type="SAM" id="Phobius"/>
    </source>
</evidence>
<gene>
    <name evidence="4" type="ORF">OSB1V03_LOCUS2959</name>
</gene>
<dbReference type="InterPro" id="IPR053891">
    <property type="entry name" value="Shisa_N"/>
</dbReference>
<reference evidence="4" key="1">
    <citation type="submission" date="2020-11" db="EMBL/GenBank/DDBJ databases">
        <authorList>
            <person name="Tran Van P."/>
        </authorList>
    </citation>
    <scope>NUCLEOTIDE SEQUENCE</scope>
</reference>
<feature type="compositionally biased region" description="Polar residues" evidence="1">
    <location>
        <begin position="285"/>
        <end position="305"/>
    </location>
</feature>
<dbReference type="EMBL" id="CAJPIZ010001127">
    <property type="protein sequence ID" value="CAG2102926.1"/>
    <property type="molecule type" value="Genomic_DNA"/>
</dbReference>
<feature type="region of interest" description="Disordered" evidence="1">
    <location>
        <begin position="233"/>
        <end position="271"/>
    </location>
</feature>
<keyword evidence="2" id="KW-1133">Transmembrane helix</keyword>
<dbReference type="EMBL" id="OC855702">
    <property type="protein sequence ID" value="CAD7622496.1"/>
    <property type="molecule type" value="Genomic_DNA"/>
</dbReference>
<protein>
    <recommendedName>
        <fullName evidence="3">Shisa N-terminal domain-containing protein</fullName>
    </recommendedName>
</protein>
<dbReference type="Pfam" id="PF13908">
    <property type="entry name" value="Shisa_N"/>
    <property type="match status" value="1"/>
</dbReference>
<evidence type="ECO:0000256" key="1">
    <source>
        <dbReference type="SAM" id="MobiDB-lite"/>
    </source>
</evidence>
<sequence>MEVRILSTDEDHQVFGDDYCTGYVDQYNKWNTGFSCPTKSNEEAVYCCGTPTYKYCCTRRSQSVTTHSTHATRTQLDPRILLKIIGLTCIVSVFLTILTCYVCKRYWKRSDSRDNHVYRVSCNTTASPHVYPLESFQPLNPNAFFKSPDHVASALCGDLSMFATGAHPQATHLRAVIASSRANPSASLCSYQHNNSHSLLRQQRNHEPPPPYQLSVISGTSSTTTASTASASTACVSSGGTSGSGGPINAITNGVNTSNETTRGEPNGVLSDSECNSIVEASNTEVKIPLSSHNSRRPQQSSSSFHIHPNHQQIDHTLRRMSQ</sequence>
<dbReference type="Proteomes" id="UP000759131">
    <property type="component" value="Unassembled WGS sequence"/>
</dbReference>
<feature type="compositionally biased region" description="Basic and acidic residues" evidence="1">
    <location>
        <begin position="313"/>
        <end position="323"/>
    </location>
</feature>
<keyword evidence="2" id="KW-0812">Transmembrane</keyword>
<dbReference type="AlphaFoldDB" id="A0A7R9KG57"/>
<feature type="transmembrane region" description="Helical" evidence="2">
    <location>
        <begin position="80"/>
        <end position="103"/>
    </location>
</feature>
<evidence type="ECO:0000313" key="4">
    <source>
        <dbReference type="EMBL" id="CAD7622496.1"/>
    </source>
</evidence>
<proteinExistence type="predicted"/>
<keyword evidence="2" id="KW-0472">Membrane</keyword>
<name>A0A7R9KG57_9ACAR</name>
<feature type="region of interest" description="Disordered" evidence="1">
    <location>
        <begin position="199"/>
        <end position="220"/>
    </location>
</feature>
<feature type="region of interest" description="Disordered" evidence="1">
    <location>
        <begin position="285"/>
        <end position="323"/>
    </location>
</feature>
<organism evidence="4">
    <name type="scientific">Medioppia subpectinata</name>
    <dbReference type="NCBI Taxonomy" id="1979941"/>
    <lineage>
        <taxon>Eukaryota</taxon>
        <taxon>Metazoa</taxon>
        <taxon>Ecdysozoa</taxon>
        <taxon>Arthropoda</taxon>
        <taxon>Chelicerata</taxon>
        <taxon>Arachnida</taxon>
        <taxon>Acari</taxon>
        <taxon>Acariformes</taxon>
        <taxon>Sarcoptiformes</taxon>
        <taxon>Oribatida</taxon>
        <taxon>Brachypylina</taxon>
        <taxon>Oppioidea</taxon>
        <taxon>Oppiidae</taxon>
        <taxon>Medioppia</taxon>
    </lineage>
</organism>
<keyword evidence="5" id="KW-1185">Reference proteome</keyword>
<evidence type="ECO:0000313" key="5">
    <source>
        <dbReference type="Proteomes" id="UP000759131"/>
    </source>
</evidence>
<feature type="compositionally biased region" description="Polar residues" evidence="1">
    <location>
        <begin position="250"/>
        <end position="261"/>
    </location>
</feature>